<keyword evidence="1" id="KW-0732">Signal</keyword>
<evidence type="ECO:0000313" key="3">
    <source>
        <dbReference type="Proteomes" id="UP000748752"/>
    </source>
</evidence>
<evidence type="ECO:0000313" key="2">
    <source>
        <dbReference type="EMBL" id="MBK1633436.1"/>
    </source>
</evidence>
<dbReference type="EMBL" id="NRRV01000085">
    <property type="protein sequence ID" value="MBK1633436.1"/>
    <property type="molecule type" value="Genomic_DNA"/>
</dbReference>
<evidence type="ECO:0008006" key="4">
    <source>
        <dbReference type="Google" id="ProtNLM"/>
    </source>
</evidence>
<dbReference type="PROSITE" id="PS51257">
    <property type="entry name" value="PROKAR_LIPOPROTEIN"/>
    <property type="match status" value="1"/>
</dbReference>
<accession>A0ABS1CNC7</accession>
<proteinExistence type="predicted"/>
<organism evidence="2 3">
    <name type="scientific">Thiohalocapsa halophila</name>
    <dbReference type="NCBI Taxonomy" id="69359"/>
    <lineage>
        <taxon>Bacteria</taxon>
        <taxon>Pseudomonadati</taxon>
        <taxon>Pseudomonadota</taxon>
        <taxon>Gammaproteobacteria</taxon>
        <taxon>Chromatiales</taxon>
        <taxon>Chromatiaceae</taxon>
        <taxon>Thiohalocapsa</taxon>
    </lineage>
</organism>
<feature type="signal peptide" evidence="1">
    <location>
        <begin position="1"/>
        <end position="22"/>
    </location>
</feature>
<dbReference type="Proteomes" id="UP000748752">
    <property type="component" value="Unassembled WGS sequence"/>
</dbReference>
<gene>
    <name evidence="2" type="ORF">CKO31_22335</name>
</gene>
<name>A0ABS1CNC7_9GAMM</name>
<evidence type="ECO:0000256" key="1">
    <source>
        <dbReference type="SAM" id="SignalP"/>
    </source>
</evidence>
<protein>
    <recommendedName>
        <fullName evidence="4">Lipoprotein</fullName>
    </recommendedName>
</protein>
<sequence>MRVTKAARLGRPALLAAGLALAAGCGGNRGQVDYDLLFTKVEPIDYARILCRGIDMQDQHTCMTSVLQHHRDMRYDEPSPSEVNGGPFVIVLDDDLYRGTYVSNPFVSAFTVSNGANICRGRFNAFGGDTRAEFAVRCDDGSTGLANIILDVDGRNGIGKMDFADGRRGEIVFGHRAVGGNFL</sequence>
<keyword evidence="3" id="KW-1185">Reference proteome</keyword>
<reference evidence="2 3" key="1">
    <citation type="journal article" date="2020" name="Microorganisms">
        <title>Osmotic Adaptation and Compatible Solute Biosynthesis of Phototrophic Bacteria as Revealed from Genome Analyses.</title>
        <authorList>
            <person name="Imhoff J.F."/>
            <person name="Rahn T."/>
            <person name="Kunzel S."/>
            <person name="Keller A."/>
            <person name="Neulinger S.C."/>
        </authorList>
    </citation>
    <scope>NUCLEOTIDE SEQUENCE [LARGE SCALE GENOMIC DNA]</scope>
    <source>
        <strain evidence="2 3">DSM 6210</strain>
    </source>
</reference>
<dbReference type="RefSeq" id="WP_200241952.1">
    <property type="nucleotide sequence ID" value="NZ_NRRV01000085.1"/>
</dbReference>
<comment type="caution">
    <text evidence="2">The sequence shown here is derived from an EMBL/GenBank/DDBJ whole genome shotgun (WGS) entry which is preliminary data.</text>
</comment>
<feature type="chain" id="PRO_5047525478" description="Lipoprotein" evidence="1">
    <location>
        <begin position="23"/>
        <end position="183"/>
    </location>
</feature>